<name>A0ACB9PDC8_BAUVA</name>
<gene>
    <name evidence="1" type="ORF">L6164_013019</name>
</gene>
<evidence type="ECO:0000313" key="2">
    <source>
        <dbReference type="Proteomes" id="UP000828941"/>
    </source>
</evidence>
<dbReference type="Proteomes" id="UP000828941">
    <property type="component" value="Chromosome 5"/>
</dbReference>
<proteinExistence type="predicted"/>
<reference evidence="1 2" key="1">
    <citation type="journal article" date="2022" name="DNA Res.">
        <title>Chromosomal-level genome assembly of the orchid tree Bauhinia variegata (Leguminosae; Cercidoideae) supports the allotetraploid origin hypothesis of Bauhinia.</title>
        <authorList>
            <person name="Zhong Y."/>
            <person name="Chen Y."/>
            <person name="Zheng D."/>
            <person name="Pang J."/>
            <person name="Liu Y."/>
            <person name="Luo S."/>
            <person name="Meng S."/>
            <person name="Qian L."/>
            <person name="Wei D."/>
            <person name="Dai S."/>
            <person name="Zhou R."/>
        </authorList>
    </citation>
    <scope>NUCLEOTIDE SEQUENCE [LARGE SCALE GENOMIC DNA]</scope>
    <source>
        <strain evidence="1">BV-YZ2020</strain>
    </source>
</reference>
<dbReference type="EMBL" id="CM039430">
    <property type="protein sequence ID" value="KAI4345934.1"/>
    <property type="molecule type" value="Genomic_DNA"/>
</dbReference>
<comment type="caution">
    <text evidence="1">The sequence shown here is derived from an EMBL/GenBank/DDBJ whole genome shotgun (WGS) entry which is preliminary data.</text>
</comment>
<accession>A0ACB9PDC8</accession>
<protein>
    <submittedName>
        <fullName evidence="1">Uncharacterized protein</fullName>
    </submittedName>
</protein>
<keyword evidence="2" id="KW-1185">Reference proteome</keyword>
<sequence>MGNLIIVFLILLSISYTFAAIVSKDGSEDYTTIAEAIAQAPTFSAKPYIILVRAGIYEEYLIVPYEKTNIRLTGDGVKCTRIVGYRSTSGSLIPVNQSATIGTLFPIYCNCTIIRGKKILQFVSEGMDLSNNSYDCDDSPVDINWDLLNGRVEIKHLTPLMGLGMAPESTQARPQTPRMDFIQLTPAPR</sequence>
<organism evidence="1 2">
    <name type="scientific">Bauhinia variegata</name>
    <name type="common">Purple orchid tree</name>
    <name type="synonym">Phanera variegata</name>
    <dbReference type="NCBI Taxonomy" id="167791"/>
    <lineage>
        <taxon>Eukaryota</taxon>
        <taxon>Viridiplantae</taxon>
        <taxon>Streptophyta</taxon>
        <taxon>Embryophyta</taxon>
        <taxon>Tracheophyta</taxon>
        <taxon>Spermatophyta</taxon>
        <taxon>Magnoliopsida</taxon>
        <taxon>eudicotyledons</taxon>
        <taxon>Gunneridae</taxon>
        <taxon>Pentapetalae</taxon>
        <taxon>rosids</taxon>
        <taxon>fabids</taxon>
        <taxon>Fabales</taxon>
        <taxon>Fabaceae</taxon>
        <taxon>Cercidoideae</taxon>
        <taxon>Cercideae</taxon>
        <taxon>Bauhiniinae</taxon>
        <taxon>Bauhinia</taxon>
    </lineage>
</organism>
<evidence type="ECO:0000313" key="1">
    <source>
        <dbReference type="EMBL" id="KAI4345934.1"/>
    </source>
</evidence>